<gene>
    <name evidence="2" type="ORF">FKW77_008192</name>
</gene>
<sequence>MYLTALLTVILTLFRTQAFAQAPKCNPGPFSFGAKITVTGMCLPDKYKSNTFTCPNNGGSVDL</sequence>
<feature type="chain" id="PRO_5021883377" description="Cyanovirin-N domain-containing protein" evidence="1">
    <location>
        <begin position="21"/>
        <end position="63"/>
    </location>
</feature>
<protein>
    <recommendedName>
        <fullName evidence="4">Cyanovirin-N domain-containing protein</fullName>
    </recommendedName>
</protein>
<evidence type="ECO:0000256" key="1">
    <source>
        <dbReference type="SAM" id="SignalP"/>
    </source>
</evidence>
<proteinExistence type="predicted"/>
<accession>A0A517L1R3</accession>
<keyword evidence="3" id="KW-1185">Reference proteome</keyword>
<dbReference type="EMBL" id="CP042187">
    <property type="protein sequence ID" value="QDS69575.1"/>
    <property type="molecule type" value="Genomic_DNA"/>
</dbReference>
<reference evidence="2 3" key="1">
    <citation type="submission" date="2019-07" db="EMBL/GenBank/DDBJ databases">
        <title>Finished genome of Venturia effusa.</title>
        <authorList>
            <person name="Young C.A."/>
            <person name="Cox M.P."/>
            <person name="Ganley A.R.D."/>
            <person name="David W.J."/>
        </authorList>
    </citation>
    <scope>NUCLEOTIDE SEQUENCE [LARGE SCALE GENOMIC DNA]</scope>
    <source>
        <strain evidence="3">albino</strain>
    </source>
</reference>
<feature type="signal peptide" evidence="1">
    <location>
        <begin position="1"/>
        <end position="20"/>
    </location>
</feature>
<organism evidence="2 3">
    <name type="scientific">Venturia effusa</name>
    <dbReference type="NCBI Taxonomy" id="50376"/>
    <lineage>
        <taxon>Eukaryota</taxon>
        <taxon>Fungi</taxon>
        <taxon>Dikarya</taxon>
        <taxon>Ascomycota</taxon>
        <taxon>Pezizomycotina</taxon>
        <taxon>Dothideomycetes</taxon>
        <taxon>Pleosporomycetidae</taxon>
        <taxon>Venturiales</taxon>
        <taxon>Venturiaceae</taxon>
        <taxon>Venturia</taxon>
    </lineage>
</organism>
<dbReference type="Proteomes" id="UP000316270">
    <property type="component" value="Chromosome 3"/>
</dbReference>
<evidence type="ECO:0000313" key="2">
    <source>
        <dbReference type="EMBL" id="QDS69575.1"/>
    </source>
</evidence>
<evidence type="ECO:0000313" key="3">
    <source>
        <dbReference type="Proteomes" id="UP000316270"/>
    </source>
</evidence>
<keyword evidence="1" id="KW-0732">Signal</keyword>
<name>A0A517L1R3_9PEZI</name>
<evidence type="ECO:0008006" key="4">
    <source>
        <dbReference type="Google" id="ProtNLM"/>
    </source>
</evidence>
<dbReference type="AlphaFoldDB" id="A0A517L1R3"/>